<protein>
    <recommendedName>
        <fullName evidence="3">HPt domain-containing protein</fullName>
    </recommendedName>
</protein>
<keyword evidence="1" id="KW-0902">Two-component regulatory system</keyword>
<feature type="domain" description="HPt" evidence="3">
    <location>
        <begin position="12"/>
        <end position="113"/>
    </location>
</feature>
<name>A0A3Q8XNE1_9HYPH</name>
<accession>A0A3Q8XNE1</accession>
<dbReference type="Gene3D" id="1.20.120.160">
    <property type="entry name" value="HPT domain"/>
    <property type="match status" value="1"/>
</dbReference>
<dbReference type="GO" id="GO:0000160">
    <property type="term" value="P:phosphorelay signal transduction system"/>
    <property type="evidence" value="ECO:0007669"/>
    <property type="project" value="UniProtKB-KW"/>
</dbReference>
<evidence type="ECO:0000259" key="3">
    <source>
        <dbReference type="PROSITE" id="PS50894"/>
    </source>
</evidence>
<keyword evidence="5" id="KW-1185">Reference proteome</keyword>
<dbReference type="AlphaFoldDB" id="A0A3Q8XNE1"/>
<dbReference type="SUPFAM" id="SSF47226">
    <property type="entry name" value="Histidine-containing phosphotransfer domain, HPT domain"/>
    <property type="match status" value="1"/>
</dbReference>
<reference evidence="4 5" key="1">
    <citation type="submission" date="2018-09" db="EMBL/GenBank/DDBJ databases">
        <title>Marinorhizobium profundi gen. nov., sp. nov., isolated from a deep-sea sediment sample from the New Britain Trench and proposal of Marinorhizobiaceae fam. nov. in the order Rhizobiales of the class Alphaproteobacteria.</title>
        <authorList>
            <person name="Cao J."/>
        </authorList>
    </citation>
    <scope>NUCLEOTIDE SEQUENCE [LARGE SCALE GENOMIC DNA]</scope>
    <source>
        <strain evidence="4 5">WS11</strain>
    </source>
</reference>
<dbReference type="InterPro" id="IPR036641">
    <property type="entry name" value="HPT_dom_sf"/>
</dbReference>
<dbReference type="Pfam" id="PF01627">
    <property type="entry name" value="Hpt"/>
    <property type="match status" value="1"/>
</dbReference>
<keyword evidence="2" id="KW-0597">Phosphoprotein</keyword>
<dbReference type="PROSITE" id="PS50894">
    <property type="entry name" value="HPT"/>
    <property type="match status" value="1"/>
</dbReference>
<dbReference type="EMBL" id="CP032509">
    <property type="protein sequence ID" value="AZN71582.1"/>
    <property type="molecule type" value="Genomic_DNA"/>
</dbReference>
<dbReference type="KEGG" id="abaw:D5400_10120"/>
<evidence type="ECO:0000256" key="2">
    <source>
        <dbReference type="PROSITE-ProRule" id="PRU00110"/>
    </source>
</evidence>
<organism evidence="4 5">
    <name type="scientific">Georhizobium profundi</name>
    <dbReference type="NCBI Taxonomy" id="2341112"/>
    <lineage>
        <taxon>Bacteria</taxon>
        <taxon>Pseudomonadati</taxon>
        <taxon>Pseudomonadota</taxon>
        <taxon>Alphaproteobacteria</taxon>
        <taxon>Hyphomicrobiales</taxon>
        <taxon>Rhizobiaceae</taxon>
        <taxon>Georhizobium</taxon>
    </lineage>
</organism>
<feature type="modified residue" description="Phosphohistidine" evidence="2">
    <location>
        <position position="57"/>
    </location>
</feature>
<evidence type="ECO:0000313" key="4">
    <source>
        <dbReference type="EMBL" id="AZN71582.1"/>
    </source>
</evidence>
<proteinExistence type="predicted"/>
<evidence type="ECO:0000256" key="1">
    <source>
        <dbReference type="ARBA" id="ARBA00023012"/>
    </source>
</evidence>
<sequence>MRSAFKSKELAVVRSLDALKERFIERLHSDRNALNTIAKSHPVTSHIQHREIAKLAHGIAGAGGFFGFDHLSRRASEMEATLEAESTEAEQREALSSLIRELDAVIAQMRKERAL</sequence>
<dbReference type="GO" id="GO:0004672">
    <property type="term" value="F:protein kinase activity"/>
    <property type="evidence" value="ECO:0007669"/>
    <property type="project" value="UniProtKB-ARBA"/>
</dbReference>
<dbReference type="Proteomes" id="UP000268192">
    <property type="component" value="Chromosome"/>
</dbReference>
<dbReference type="InterPro" id="IPR008207">
    <property type="entry name" value="Sig_transdc_His_kin_Hpt_dom"/>
</dbReference>
<evidence type="ECO:0000313" key="5">
    <source>
        <dbReference type="Proteomes" id="UP000268192"/>
    </source>
</evidence>
<dbReference type="OrthoDB" id="8116512at2"/>
<gene>
    <name evidence="4" type="ORF">D5400_10120</name>
</gene>